<dbReference type="Proteomes" id="UP000255061">
    <property type="component" value="Unassembled WGS sequence"/>
</dbReference>
<evidence type="ECO:0000259" key="1">
    <source>
        <dbReference type="Pfam" id="PF26110"/>
    </source>
</evidence>
<gene>
    <name evidence="2" type="ORF">NCTC10736_03439</name>
</gene>
<dbReference type="AlphaFoldDB" id="A0A380B3N7"/>
<dbReference type="RefSeq" id="WP_115406822.1">
    <property type="nucleotide sequence ID" value="NZ_UGYV01000001.1"/>
</dbReference>
<reference evidence="2 3" key="1">
    <citation type="submission" date="2018-06" db="EMBL/GenBank/DDBJ databases">
        <authorList>
            <consortium name="Pathogen Informatics"/>
            <person name="Doyle S."/>
        </authorList>
    </citation>
    <scope>NUCLEOTIDE SEQUENCE [LARGE SCALE GENOMIC DNA]</scope>
    <source>
        <strain evidence="2 3">NCTC10736</strain>
    </source>
</reference>
<evidence type="ECO:0000313" key="2">
    <source>
        <dbReference type="EMBL" id="SUI92083.1"/>
    </source>
</evidence>
<organism evidence="2 3">
    <name type="scientific">Shewanella morhuae</name>
    <dbReference type="NCBI Taxonomy" id="365591"/>
    <lineage>
        <taxon>Bacteria</taxon>
        <taxon>Pseudomonadati</taxon>
        <taxon>Pseudomonadota</taxon>
        <taxon>Gammaproteobacteria</taxon>
        <taxon>Alteromonadales</taxon>
        <taxon>Shewanellaceae</taxon>
        <taxon>Shewanella</taxon>
    </lineage>
</organism>
<sequence>MNKINLKEKLLFGNSLRDLLNDSNVTASTLRKISRKRGIFICNNEKSEYVQSLVSTGISPSELAEIIDTIITKEENPKYQSQIIKCKTTEFSLINIVPTEFNLNTIAQEEFSNYKIIGMPSFKAINNGKEHIELNFSIERFQMTNSSYKNITEFKGKVIIKKEKNGIDVKTTTSHSSVETKLIANKIVSYFLLELKKSGIVNEREKLIKIRFNSFTNKNRVAFLNELSQRPTGIETLYFKDTKDIGFKPEQNSLLPNDISWMQDNVSNMALQGKKLHSTLFFKEKKYHEHIQLYKVVALYHLDNM</sequence>
<dbReference type="InterPro" id="IPR058955">
    <property type="entry name" value="GAPS4b_N"/>
</dbReference>
<accession>A0A380B3N7</accession>
<proteinExistence type="predicted"/>
<protein>
    <recommendedName>
        <fullName evidence="1">GAPS4b N-terminal domain-containing protein</fullName>
    </recommendedName>
</protein>
<name>A0A380B3N7_9GAMM</name>
<evidence type="ECO:0000313" key="3">
    <source>
        <dbReference type="Proteomes" id="UP000255061"/>
    </source>
</evidence>
<dbReference type="Pfam" id="PF26110">
    <property type="entry name" value="GAPS4b_N"/>
    <property type="match status" value="1"/>
</dbReference>
<dbReference type="EMBL" id="UGYV01000001">
    <property type="protein sequence ID" value="SUI92083.1"/>
    <property type="molecule type" value="Genomic_DNA"/>
</dbReference>
<feature type="domain" description="GAPS4b N-terminal" evidence="1">
    <location>
        <begin position="15"/>
        <end position="76"/>
    </location>
</feature>